<evidence type="ECO:0000313" key="8">
    <source>
        <dbReference type="EMBL" id="MFD2185580.1"/>
    </source>
</evidence>
<dbReference type="RefSeq" id="WP_378318555.1">
    <property type="nucleotide sequence ID" value="NZ_JBHUHY010000002.1"/>
</dbReference>
<proteinExistence type="predicted"/>
<organism evidence="8 9">
    <name type="scientific">Aquimarina celericrescens</name>
    <dbReference type="NCBI Taxonomy" id="1964542"/>
    <lineage>
        <taxon>Bacteria</taxon>
        <taxon>Pseudomonadati</taxon>
        <taxon>Bacteroidota</taxon>
        <taxon>Flavobacteriia</taxon>
        <taxon>Flavobacteriales</taxon>
        <taxon>Flavobacteriaceae</taxon>
        <taxon>Aquimarina</taxon>
    </lineage>
</organism>
<dbReference type="PANTHER" id="PTHR36115">
    <property type="entry name" value="PROLINE-RICH ANTIGEN HOMOLOG-RELATED"/>
    <property type="match status" value="1"/>
</dbReference>
<keyword evidence="3 6" id="KW-0812">Transmembrane</keyword>
<comment type="caution">
    <text evidence="8">The sequence shown here is derived from an EMBL/GenBank/DDBJ whole genome shotgun (WGS) entry which is preliminary data.</text>
</comment>
<feature type="domain" description="RDD" evidence="7">
    <location>
        <begin position="69"/>
        <end position="173"/>
    </location>
</feature>
<reference evidence="9" key="1">
    <citation type="journal article" date="2019" name="Int. J. Syst. Evol. Microbiol.">
        <title>The Global Catalogue of Microorganisms (GCM) 10K type strain sequencing project: providing services to taxonomists for standard genome sequencing and annotation.</title>
        <authorList>
            <consortium name="The Broad Institute Genomics Platform"/>
            <consortium name="The Broad Institute Genome Sequencing Center for Infectious Disease"/>
            <person name="Wu L."/>
            <person name="Ma J."/>
        </authorList>
    </citation>
    <scope>NUCLEOTIDE SEQUENCE [LARGE SCALE GENOMIC DNA]</scope>
    <source>
        <strain evidence="9">DT92</strain>
    </source>
</reference>
<evidence type="ECO:0000256" key="2">
    <source>
        <dbReference type="ARBA" id="ARBA00022475"/>
    </source>
</evidence>
<keyword evidence="9" id="KW-1185">Reference proteome</keyword>
<evidence type="ECO:0000256" key="5">
    <source>
        <dbReference type="ARBA" id="ARBA00023136"/>
    </source>
</evidence>
<keyword evidence="5 6" id="KW-0472">Membrane</keyword>
<dbReference type="InterPro" id="IPR010432">
    <property type="entry name" value="RDD"/>
</dbReference>
<feature type="transmembrane region" description="Helical" evidence="6">
    <location>
        <begin position="108"/>
        <end position="127"/>
    </location>
</feature>
<dbReference type="Proteomes" id="UP001597344">
    <property type="component" value="Unassembled WGS sequence"/>
</dbReference>
<dbReference type="InterPro" id="IPR051791">
    <property type="entry name" value="Pra-immunoreactive"/>
</dbReference>
<dbReference type="EMBL" id="JBHUHY010000002">
    <property type="protein sequence ID" value="MFD2185580.1"/>
    <property type="molecule type" value="Genomic_DNA"/>
</dbReference>
<keyword evidence="4 6" id="KW-1133">Transmembrane helix</keyword>
<dbReference type="PANTHER" id="PTHR36115:SF4">
    <property type="entry name" value="MEMBRANE PROTEIN"/>
    <property type="match status" value="1"/>
</dbReference>
<accession>A0ABW5ATT5</accession>
<evidence type="ECO:0000256" key="3">
    <source>
        <dbReference type="ARBA" id="ARBA00022692"/>
    </source>
</evidence>
<sequence length="192" mass="21483">MNRQEQLQFCKICKNQKFDMKQGIICGLRNAIADFEETCPSFDEDVALKEKATAAAATRAIYNNEVSKGKRFANRLIDYIFILVFGVVIGVLWALVSPDTVSALEQGGRLMDYVFGMIIGMIYYTLFEMITGRTLGKLITGTKVVDEEGNTPDATRILLRSLCRYIPFDAFSFLGDGPGWHDTLSKTRVVKA</sequence>
<name>A0ABW5ATT5_9FLAO</name>
<evidence type="ECO:0000256" key="1">
    <source>
        <dbReference type="ARBA" id="ARBA00004651"/>
    </source>
</evidence>
<keyword evidence="2" id="KW-1003">Cell membrane</keyword>
<evidence type="ECO:0000256" key="4">
    <source>
        <dbReference type="ARBA" id="ARBA00022989"/>
    </source>
</evidence>
<gene>
    <name evidence="8" type="ORF">ACFSJT_02150</name>
</gene>
<evidence type="ECO:0000259" key="7">
    <source>
        <dbReference type="Pfam" id="PF06271"/>
    </source>
</evidence>
<protein>
    <submittedName>
        <fullName evidence="8">RDD family protein</fullName>
    </submittedName>
</protein>
<comment type="subcellular location">
    <subcellularLocation>
        <location evidence="1">Cell membrane</location>
        <topology evidence="1">Multi-pass membrane protein</topology>
    </subcellularLocation>
</comment>
<evidence type="ECO:0000313" key="9">
    <source>
        <dbReference type="Proteomes" id="UP001597344"/>
    </source>
</evidence>
<dbReference type="Pfam" id="PF06271">
    <property type="entry name" value="RDD"/>
    <property type="match status" value="1"/>
</dbReference>
<evidence type="ECO:0000256" key="6">
    <source>
        <dbReference type="SAM" id="Phobius"/>
    </source>
</evidence>
<feature type="transmembrane region" description="Helical" evidence="6">
    <location>
        <begin position="76"/>
        <end position="96"/>
    </location>
</feature>